<keyword evidence="1 6" id="KW-1277">Toxin-antitoxin system</keyword>
<accession>A0A7X0D5R0</accession>
<keyword evidence="6" id="KW-0800">Toxin</keyword>
<feature type="binding site" evidence="6">
    <location>
        <position position="96"/>
    </location>
    <ligand>
        <name>Mg(2+)</name>
        <dbReference type="ChEBI" id="CHEBI:18420"/>
    </ligand>
</feature>
<dbReference type="SUPFAM" id="SSF88723">
    <property type="entry name" value="PIN domain-like"/>
    <property type="match status" value="1"/>
</dbReference>
<dbReference type="EMBL" id="JACHDS010000001">
    <property type="protein sequence ID" value="MBB6172490.1"/>
    <property type="molecule type" value="Genomic_DNA"/>
</dbReference>
<dbReference type="PANTHER" id="PTHR35901:SF1">
    <property type="entry name" value="EXONUCLEASE VAPC9"/>
    <property type="match status" value="1"/>
</dbReference>
<dbReference type="RefSeq" id="WP_184075782.1">
    <property type="nucleotide sequence ID" value="NZ_JACHDS010000001.1"/>
</dbReference>
<reference evidence="8 9" key="1">
    <citation type="submission" date="2020-08" db="EMBL/GenBank/DDBJ databases">
        <title>Sequencing the genomes of 1000 actinobacteria strains.</title>
        <authorList>
            <person name="Klenk H.-P."/>
        </authorList>
    </citation>
    <scope>NUCLEOTIDE SEQUENCE [LARGE SCALE GENOMIC DNA]</scope>
    <source>
        <strain evidence="8 9">DSM 46659</strain>
    </source>
</reference>
<dbReference type="GO" id="GO:0016787">
    <property type="term" value="F:hydrolase activity"/>
    <property type="evidence" value="ECO:0007669"/>
    <property type="project" value="UniProtKB-KW"/>
</dbReference>
<feature type="binding site" evidence="6">
    <location>
        <position position="5"/>
    </location>
    <ligand>
        <name>Mg(2+)</name>
        <dbReference type="ChEBI" id="CHEBI:18420"/>
    </ligand>
</feature>
<evidence type="ECO:0000256" key="2">
    <source>
        <dbReference type="ARBA" id="ARBA00022722"/>
    </source>
</evidence>
<sequence>MIVADASVITNLLVYSDQRGRKARAALGRDTQWYAPEHVKAEVFSAIRGLTLGRKIDEQVASHAVSRLPQLGITTVPLDSLLWTMWQLRSSISAYDAAYVVLAATKGAELVTADARLARTAVSHCRVDLAI</sequence>
<dbReference type="InterPro" id="IPR029060">
    <property type="entry name" value="PIN-like_dom_sf"/>
</dbReference>
<evidence type="ECO:0000256" key="4">
    <source>
        <dbReference type="ARBA" id="ARBA00022801"/>
    </source>
</evidence>
<evidence type="ECO:0000256" key="3">
    <source>
        <dbReference type="ARBA" id="ARBA00022723"/>
    </source>
</evidence>
<organism evidence="8 9">
    <name type="scientific">Nocardiopsis mwathae</name>
    <dbReference type="NCBI Taxonomy" id="1472723"/>
    <lineage>
        <taxon>Bacteria</taxon>
        <taxon>Bacillati</taxon>
        <taxon>Actinomycetota</taxon>
        <taxon>Actinomycetes</taxon>
        <taxon>Streptosporangiales</taxon>
        <taxon>Nocardiopsidaceae</taxon>
        <taxon>Nocardiopsis</taxon>
    </lineage>
</organism>
<dbReference type="InterPro" id="IPR044153">
    <property type="entry name" value="PIN_Pae0151-like"/>
</dbReference>
<evidence type="ECO:0000259" key="7">
    <source>
        <dbReference type="Pfam" id="PF01850"/>
    </source>
</evidence>
<dbReference type="EC" id="3.1.-.-" evidence="6"/>
<evidence type="ECO:0000256" key="1">
    <source>
        <dbReference type="ARBA" id="ARBA00022649"/>
    </source>
</evidence>
<dbReference type="GO" id="GO:0000287">
    <property type="term" value="F:magnesium ion binding"/>
    <property type="evidence" value="ECO:0007669"/>
    <property type="project" value="UniProtKB-UniRule"/>
</dbReference>
<proteinExistence type="inferred from homology"/>
<dbReference type="InterPro" id="IPR022907">
    <property type="entry name" value="VapC_family"/>
</dbReference>
<keyword evidence="3 6" id="KW-0479">Metal-binding</keyword>
<keyword evidence="4 6" id="KW-0378">Hydrolase</keyword>
<evidence type="ECO:0000256" key="6">
    <source>
        <dbReference type="HAMAP-Rule" id="MF_00265"/>
    </source>
</evidence>
<keyword evidence="2 6" id="KW-0540">Nuclease</keyword>
<dbReference type="Proteomes" id="UP000546642">
    <property type="component" value="Unassembled WGS sequence"/>
</dbReference>
<dbReference type="GO" id="GO:0004540">
    <property type="term" value="F:RNA nuclease activity"/>
    <property type="evidence" value="ECO:0007669"/>
    <property type="project" value="InterPro"/>
</dbReference>
<comment type="cofactor">
    <cofactor evidence="6">
        <name>Mg(2+)</name>
        <dbReference type="ChEBI" id="CHEBI:18420"/>
    </cofactor>
</comment>
<dbReference type="PANTHER" id="PTHR35901">
    <property type="entry name" value="RIBONUCLEASE VAPC3"/>
    <property type="match status" value="1"/>
</dbReference>
<gene>
    <name evidence="6" type="primary">vapC</name>
    <name evidence="8" type="ORF">HNR23_002550</name>
</gene>
<dbReference type="GO" id="GO:0090729">
    <property type="term" value="F:toxin activity"/>
    <property type="evidence" value="ECO:0007669"/>
    <property type="project" value="UniProtKB-KW"/>
</dbReference>
<dbReference type="InterPro" id="IPR051619">
    <property type="entry name" value="TypeII_TA_RNase_PINc/VapC"/>
</dbReference>
<dbReference type="Pfam" id="PF01850">
    <property type="entry name" value="PIN"/>
    <property type="match status" value="1"/>
</dbReference>
<protein>
    <recommendedName>
        <fullName evidence="6">Ribonuclease VapC</fullName>
        <shortName evidence="6">RNase VapC</shortName>
        <ecNumber evidence="6">3.1.-.-</ecNumber>
    </recommendedName>
    <alternativeName>
        <fullName evidence="6">Toxin VapC</fullName>
    </alternativeName>
</protein>
<name>A0A7X0D5R0_9ACTN</name>
<evidence type="ECO:0000256" key="5">
    <source>
        <dbReference type="ARBA" id="ARBA00022842"/>
    </source>
</evidence>
<evidence type="ECO:0000313" key="8">
    <source>
        <dbReference type="EMBL" id="MBB6172490.1"/>
    </source>
</evidence>
<dbReference type="InterPro" id="IPR002716">
    <property type="entry name" value="PIN_dom"/>
</dbReference>
<comment type="caution">
    <text evidence="8">The sequence shown here is derived from an EMBL/GenBank/DDBJ whole genome shotgun (WGS) entry which is preliminary data.</text>
</comment>
<dbReference type="AlphaFoldDB" id="A0A7X0D5R0"/>
<feature type="domain" description="PIN" evidence="7">
    <location>
        <begin position="2"/>
        <end position="121"/>
    </location>
</feature>
<dbReference type="CDD" id="cd09873">
    <property type="entry name" value="PIN_Pae0151-like"/>
    <property type="match status" value="1"/>
</dbReference>
<dbReference type="Gene3D" id="3.40.50.1010">
    <property type="entry name" value="5'-nuclease"/>
    <property type="match status" value="1"/>
</dbReference>
<dbReference type="HAMAP" id="MF_00265">
    <property type="entry name" value="VapC_Nob1"/>
    <property type="match status" value="1"/>
</dbReference>
<evidence type="ECO:0000313" key="9">
    <source>
        <dbReference type="Proteomes" id="UP000546642"/>
    </source>
</evidence>
<keyword evidence="9" id="KW-1185">Reference proteome</keyword>
<comment type="function">
    <text evidence="6">Toxic component of a toxin-antitoxin (TA) system. An RNase.</text>
</comment>
<keyword evidence="5 6" id="KW-0460">Magnesium</keyword>
<comment type="similarity">
    <text evidence="6">Belongs to the PINc/VapC protein family.</text>
</comment>